<dbReference type="KEGG" id="lue:DCD74_00665"/>
<dbReference type="AlphaFoldDB" id="A0A344J2Y8"/>
<proteinExistence type="predicted"/>
<evidence type="ECO:0000259" key="1">
    <source>
        <dbReference type="Pfam" id="PF08241"/>
    </source>
</evidence>
<dbReference type="Gene3D" id="3.40.50.150">
    <property type="entry name" value="Vaccinia Virus protein VP39"/>
    <property type="match status" value="1"/>
</dbReference>
<dbReference type="EMBL" id="CP029556">
    <property type="protein sequence ID" value="AXA83398.1"/>
    <property type="molecule type" value="Genomic_DNA"/>
</dbReference>
<dbReference type="InterPro" id="IPR013216">
    <property type="entry name" value="Methyltransf_11"/>
</dbReference>
<dbReference type="RefSeq" id="WP_112925620.1">
    <property type="nucleotide sequence ID" value="NZ_CP029556.1"/>
</dbReference>
<evidence type="ECO:0000313" key="3">
    <source>
        <dbReference type="Proteomes" id="UP000251842"/>
    </source>
</evidence>
<reference evidence="3" key="1">
    <citation type="submission" date="2018-05" db="EMBL/GenBank/DDBJ databases">
        <title>Luteimonas pekinense sp. nov., isolated from human Meibomian gland secretions, Beijing, China.</title>
        <authorList>
            <person name="Wen T."/>
            <person name="Bai H."/>
            <person name="Lv H."/>
        </authorList>
    </citation>
    <scope>NUCLEOTIDE SEQUENCE [LARGE SCALE GENOMIC DNA]</scope>
    <source>
        <strain evidence="3">83-4</strain>
    </source>
</reference>
<dbReference type="Proteomes" id="UP000251842">
    <property type="component" value="Chromosome"/>
</dbReference>
<protein>
    <recommendedName>
        <fullName evidence="1">Methyltransferase type 11 domain-containing protein</fullName>
    </recommendedName>
</protein>
<gene>
    <name evidence="2" type="ORF">DCD74_00665</name>
</gene>
<dbReference type="InterPro" id="IPR029063">
    <property type="entry name" value="SAM-dependent_MTases_sf"/>
</dbReference>
<dbReference type="Pfam" id="PF08241">
    <property type="entry name" value="Methyltransf_11"/>
    <property type="match status" value="1"/>
</dbReference>
<feature type="domain" description="Methyltransferase type 11" evidence="1">
    <location>
        <begin position="53"/>
        <end position="151"/>
    </location>
</feature>
<accession>A0A344J2Y8</accession>
<dbReference type="SUPFAM" id="SSF53335">
    <property type="entry name" value="S-adenosyl-L-methionine-dependent methyltransferases"/>
    <property type="match status" value="1"/>
</dbReference>
<dbReference type="OrthoDB" id="5974463at2"/>
<sequence length="322" mass="34072">METSEARSQAWSRYWATGAEHSCAGSFSLTGAGALADFWRGTFAGCGPDACIVDLGTGNAGLLKLAWDLLPAGHAARLFGIDLSRPAPGWIDEGVHGDRIRIIGETPMEATGLPGASVDLLVSQFGIEYAKRGRVQAECLRLLDETGRIAFVIHHADSVITHVAREEVEAIAFLLADDGLLAAASALLPHMADAKAGQAATSAAFQARDRFNHMLEQGGRMAQASSSPELLTQAAAGIRQFLSVVERGNLVSLQRQLDAYRGELRLASTRSAEQVACAMDADQLADFMQPFRDAGMTVAATALRESGQLIGWAVEGGYTASS</sequence>
<name>A0A344J2Y8_9GAMM</name>
<keyword evidence="3" id="KW-1185">Reference proteome</keyword>
<organism evidence="2 3">
    <name type="scientific">Solilutibacter oculi</name>
    <dbReference type="NCBI Taxonomy" id="2698682"/>
    <lineage>
        <taxon>Bacteria</taxon>
        <taxon>Pseudomonadati</taxon>
        <taxon>Pseudomonadota</taxon>
        <taxon>Gammaproteobacteria</taxon>
        <taxon>Lysobacterales</taxon>
        <taxon>Lysobacteraceae</taxon>
        <taxon>Solilutibacter</taxon>
    </lineage>
</organism>
<dbReference type="GO" id="GO:0008757">
    <property type="term" value="F:S-adenosylmethionine-dependent methyltransferase activity"/>
    <property type="evidence" value="ECO:0007669"/>
    <property type="project" value="InterPro"/>
</dbReference>
<evidence type="ECO:0000313" key="2">
    <source>
        <dbReference type="EMBL" id="AXA83398.1"/>
    </source>
</evidence>